<dbReference type="Proteomes" id="UP000562492">
    <property type="component" value="Unassembled WGS sequence"/>
</dbReference>
<evidence type="ECO:0000313" key="2">
    <source>
        <dbReference type="Proteomes" id="UP000562492"/>
    </source>
</evidence>
<organism evidence="1 2">
    <name type="scientific">Comamonas odontotermitis</name>
    <dbReference type="NCBI Taxonomy" id="379895"/>
    <lineage>
        <taxon>Bacteria</taxon>
        <taxon>Pseudomonadati</taxon>
        <taxon>Pseudomonadota</taxon>
        <taxon>Betaproteobacteria</taxon>
        <taxon>Burkholderiales</taxon>
        <taxon>Comamonadaceae</taxon>
        <taxon>Comamonas</taxon>
    </lineage>
</organism>
<dbReference type="EMBL" id="JACHKZ010000051">
    <property type="protein sequence ID" value="MBB6580051.1"/>
    <property type="molecule type" value="Genomic_DNA"/>
</dbReference>
<accession>A0ABR6RLM0</accession>
<reference evidence="1 2" key="1">
    <citation type="submission" date="2020-08" db="EMBL/GenBank/DDBJ databases">
        <title>Functional genomics of gut bacteria from endangered species of beetles.</title>
        <authorList>
            <person name="Carlos-Shanley C."/>
        </authorList>
    </citation>
    <scope>NUCLEOTIDE SEQUENCE [LARGE SCALE GENOMIC DNA]</scope>
    <source>
        <strain evidence="1 2">S00124</strain>
    </source>
</reference>
<proteinExistence type="predicted"/>
<sequence length="122" mass="13359">MLRALLISGSEDMELIEAITLCVDESRILCGGHEDGCPRCEAADMVIKAFGIDDSMLTPITAEHTPAASLSNYRKKLEPHLVHLIAGLRHHQVKEAVALLLDYIDTKSQTMPTSTGMKSKDQ</sequence>
<name>A0ABR6RLM0_9BURK</name>
<comment type="caution">
    <text evidence="1">The sequence shown here is derived from an EMBL/GenBank/DDBJ whole genome shotgun (WGS) entry which is preliminary data.</text>
</comment>
<protein>
    <submittedName>
        <fullName evidence="1">Uncharacterized protein</fullName>
    </submittedName>
</protein>
<evidence type="ECO:0000313" key="1">
    <source>
        <dbReference type="EMBL" id="MBB6580051.1"/>
    </source>
</evidence>
<dbReference type="RefSeq" id="WP_184749503.1">
    <property type="nucleotide sequence ID" value="NZ_JACHKZ010000051.1"/>
</dbReference>
<keyword evidence="2" id="KW-1185">Reference proteome</keyword>
<gene>
    <name evidence="1" type="ORF">HNP33_004177</name>
</gene>